<reference evidence="2" key="2">
    <citation type="submission" date="2021-04" db="EMBL/GenBank/DDBJ databases">
        <authorList>
            <person name="Gilroy R."/>
        </authorList>
    </citation>
    <scope>NUCLEOTIDE SEQUENCE</scope>
    <source>
        <strain evidence="2">CHK191-13928</strain>
    </source>
</reference>
<organism evidence="2 3">
    <name type="scientific">Candidatus Anaerostipes excrementavium</name>
    <dbReference type="NCBI Taxonomy" id="2838463"/>
    <lineage>
        <taxon>Bacteria</taxon>
        <taxon>Bacillati</taxon>
        <taxon>Bacillota</taxon>
        <taxon>Clostridia</taxon>
        <taxon>Lachnospirales</taxon>
        <taxon>Lachnospiraceae</taxon>
        <taxon>Anaerostipes</taxon>
    </lineage>
</organism>
<dbReference type="EMBL" id="DXEM01000019">
    <property type="protein sequence ID" value="HIX67722.1"/>
    <property type="molecule type" value="Genomic_DNA"/>
</dbReference>
<name>A0A9D2B9X9_9FIRM</name>
<evidence type="ECO:0000313" key="2">
    <source>
        <dbReference type="EMBL" id="HIX67722.1"/>
    </source>
</evidence>
<dbReference type="AlphaFoldDB" id="A0A9D2B9X9"/>
<protein>
    <recommendedName>
        <fullName evidence="1">Phage-Barnase-EndoU-ColicinE5/D-RelE like nuclease 2 domain-containing protein</fullName>
    </recommendedName>
</protein>
<gene>
    <name evidence="2" type="ORF">H9735_06285</name>
</gene>
<dbReference type="InterPro" id="IPR041110">
    <property type="entry name" value="PBECR2"/>
</dbReference>
<accession>A0A9D2B9X9</accession>
<evidence type="ECO:0000313" key="3">
    <source>
        <dbReference type="Proteomes" id="UP000886721"/>
    </source>
</evidence>
<reference evidence="2" key="1">
    <citation type="journal article" date="2021" name="PeerJ">
        <title>Extensive microbial diversity within the chicken gut microbiome revealed by metagenomics and culture.</title>
        <authorList>
            <person name="Gilroy R."/>
            <person name="Ravi A."/>
            <person name="Getino M."/>
            <person name="Pursley I."/>
            <person name="Horton D.L."/>
            <person name="Alikhan N.F."/>
            <person name="Baker D."/>
            <person name="Gharbi K."/>
            <person name="Hall N."/>
            <person name="Watson M."/>
            <person name="Adriaenssens E.M."/>
            <person name="Foster-Nyarko E."/>
            <person name="Jarju S."/>
            <person name="Secka A."/>
            <person name="Antonio M."/>
            <person name="Oren A."/>
            <person name="Chaudhuri R.R."/>
            <person name="La Ragione R."/>
            <person name="Hildebrand F."/>
            <person name="Pallen M.J."/>
        </authorList>
    </citation>
    <scope>NUCLEOTIDE SEQUENCE</scope>
    <source>
        <strain evidence="2">CHK191-13928</strain>
    </source>
</reference>
<comment type="caution">
    <text evidence="2">The sequence shown here is derived from an EMBL/GenBank/DDBJ whole genome shotgun (WGS) entry which is preliminary data.</text>
</comment>
<dbReference type="Pfam" id="PF18810">
    <property type="entry name" value="PBECR2"/>
    <property type="match status" value="1"/>
</dbReference>
<dbReference type="Proteomes" id="UP000886721">
    <property type="component" value="Unassembled WGS sequence"/>
</dbReference>
<evidence type="ECO:0000259" key="1">
    <source>
        <dbReference type="Pfam" id="PF18810"/>
    </source>
</evidence>
<sequence>MHSVGKINRDIYSCITKDIITDEVIITDNQIQHILERHPEAYKEVIDYLSEIIWEPDFIMEDKHKNTGLIIKKIKTGKEYTQIVLRICTSGDNPNYKNSIISCWKISERRLQNYLRNKTILYKKE</sequence>
<feature type="domain" description="Phage-Barnase-EndoU-ColicinE5/D-RelE like nuclease 2" evidence="1">
    <location>
        <begin position="7"/>
        <end position="123"/>
    </location>
</feature>
<proteinExistence type="predicted"/>